<sequence length="247" mass="26407">MSGRKAIAFGPVQPTWDEGAFFAPVTERLRSRGITVQLIDTLALIDTSMTVQDLAARWFTRLGHTGRVDLLCGNALGGAVAQAYAAHLDVPVPVLSVSGPGQSDPVLAERLGEIADLADRGRLDAALALLQRRIAPRGSRGSDRPRTTVPAVSAESDDPIAARRITLGLRMLCDLDLSGLLSDYAAPITTVVGSDSQLVTEQHASTTPQSQTIIFEGAGMRPHHDRPELLDSVVTTLIKEMETAPWK</sequence>
<organism evidence="1 2">
    <name type="scientific">Cryobacterium luteum</name>
    <dbReference type="NCBI Taxonomy" id="1424661"/>
    <lineage>
        <taxon>Bacteria</taxon>
        <taxon>Bacillati</taxon>
        <taxon>Actinomycetota</taxon>
        <taxon>Actinomycetes</taxon>
        <taxon>Micrococcales</taxon>
        <taxon>Microbacteriaceae</taxon>
        <taxon>Cryobacterium</taxon>
    </lineage>
</organism>
<reference evidence="1 2" key="1">
    <citation type="submission" date="2019-03" db="EMBL/GenBank/DDBJ databases">
        <title>Genomics of glacier-inhabiting Cryobacterium strains.</title>
        <authorList>
            <person name="Liu Q."/>
            <person name="Xin Y.-H."/>
        </authorList>
    </citation>
    <scope>NUCLEOTIDE SEQUENCE [LARGE SCALE GENOMIC DNA]</scope>
    <source>
        <strain evidence="1 2">Hh15</strain>
    </source>
</reference>
<keyword evidence="2" id="KW-1185">Reference proteome</keyword>
<dbReference type="InterPro" id="IPR029058">
    <property type="entry name" value="AB_hydrolase_fold"/>
</dbReference>
<dbReference type="AlphaFoldDB" id="A0A1H8MEK0"/>
<accession>A0A1H8MEK0</accession>
<dbReference type="Proteomes" id="UP000297654">
    <property type="component" value="Unassembled WGS sequence"/>
</dbReference>
<dbReference type="RefSeq" id="WP_092113016.1">
    <property type="nucleotide sequence ID" value="NZ_FOCN01000045.1"/>
</dbReference>
<dbReference type="Gene3D" id="3.40.50.1820">
    <property type="entry name" value="alpha/beta hydrolase"/>
    <property type="match status" value="1"/>
</dbReference>
<dbReference type="OrthoDB" id="3689331at2"/>
<comment type="caution">
    <text evidence="1">The sequence shown here is derived from an EMBL/GenBank/DDBJ whole genome shotgun (WGS) entry which is preliminary data.</text>
</comment>
<dbReference type="EMBL" id="SOFF01000006">
    <property type="protein sequence ID" value="TFB94432.1"/>
    <property type="molecule type" value="Genomic_DNA"/>
</dbReference>
<proteinExistence type="predicted"/>
<protein>
    <submittedName>
        <fullName evidence="1">Alpha/beta hydrolase</fullName>
    </submittedName>
</protein>
<name>A0A1H8MEK0_9MICO</name>
<dbReference type="STRING" id="1424661.SAMN05216281_1453"/>
<keyword evidence="1" id="KW-0378">Hydrolase</keyword>
<dbReference type="GO" id="GO:0016787">
    <property type="term" value="F:hydrolase activity"/>
    <property type="evidence" value="ECO:0007669"/>
    <property type="project" value="UniProtKB-KW"/>
</dbReference>
<gene>
    <name evidence="1" type="ORF">E3O10_01260</name>
</gene>
<dbReference type="SUPFAM" id="SSF53474">
    <property type="entry name" value="alpha/beta-Hydrolases"/>
    <property type="match status" value="1"/>
</dbReference>
<evidence type="ECO:0000313" key="1">
    <source>
        <dbReference type="EMBL" id="TFB94432.1"/>
    </source>
</evidence>
<evidence type="ECO:0000313" key="2">
    <source>
        <dbReference type="Proteomes" id="UP000297654"/>
    </source>
</evidence>